<proteinExistence type="predicted"/>
<reference evidence="4" key="1">
    <citation type="journal article" date="2014" name="Int. J. Syst. Evol. Microbiol.">
        <title>Complete genome sequence of Corynebacterium casei LMG S-19264T (=DSM 44701T), isolated from a smear-ripened cheese.</title>
        <authorList>
            <consortium name="US DOE Joint Genome Institute (JGI-PGF)"/>
            <person name="Walter F."/>
            <person name="Albersmeier A."/>
            <person name="Kalinowski J."/>
            <person name="Ruckert C."/>
        </authorList>
    </citation>
    <scope>NUCLEOTIDE SEQUENCE</scope>
    <source>
        <strain evidence="4">CGMCC 1.12987</strain>
    </source>
</reference>
<dbReference type="SMART" id="SM00855">
    <property type="entry name" value="PGAM"/>
    <property type="match status" value="1"/>
</dbReference>
<evidence type="ECO:0000256" key="2">
    <source>
        <dbReference type="PIRSR" id="PIRSR613078-1"/>
    </source>
</evidence>
<dbReference type="GO" id="GO:0045820">
    <property type="term" value="P:negative regulation of glycolytic process"/>
    <property type="evidence" value="ECO:0007669"/>
    <property type="project" value="TreeGrafter"/>
</dbReference>
<name>A0A917CKW1_9BACL</name>
<accession>A0A917CKW1</accession>
<dbReference type="InterPro" id="IPR051695">
    <property type="entry name" value="Phosphoglycerate_Mutase"/>
</dbReference>
<dbReference type="EMBL" id="BMGR01000001">
    <property type="protein sequence ID" value="GGF88891.1"/>
    <property type="molecule type" value="Genomic_DNA"/>
</dbReference>
<dbReference type="AlphaFoldDB" id="A0A917CKW1"/>
<keyword evidence="1" id="KW-0378">Hydrolase</keyword>
<dbReference type="Pfam" id="PF00300">
    <property type="entry name" value="His_Phos_1"/>
    <property type="match status" value="1"/>
</dbReference>
<dbReference type="Proteomes" id="UP000644756">
    <property type="component" value="Unassembled WGS sequence"/>
</dbReference>
<dbReference type="GO" id="GO:0005829">
    <property type="term" value="C:cytosol"/>
    <property type="evidence" value="ECO:0007669"/>
    <property type="project" value="TreeGrafter"/>
</dbReference>
<evidence type="ECO:0000313" key="4">
    <source>
        <dbReference type="EMBL" id="GGF88891.1"/>
    </source>
</evidence>
<reference evidence="4" key="2">
    <citation type="submission" date="2020-09" db="EMBL/GenBank/DDBJ databases">
        <authorList>
            <person name="Sun Q."/>
            <person name="Zhou Y."/>
        </authorList>
    </citation>
    <scope>NUCLEOTIDE SEQUENCE</scope>
    <source>
        <strain evidence="4">CGMCC 1.12987</strain>
    </source>
</reference>
<feature type="binding site" evidence="3">
    <location>
        <begin position="7"/>
        <end position="14"/>
    </location>
    <ligand>
        <name>substrate</name>
    </ligand>
</feature>
<organism evidence="4 5">
    <name type="scientific">Paenibacillus abyssi</name>
    <dbReference type="NCBI Taxonomy" id="1340531"/>
    <lineage>
        <taxon>Bacteria</taxon>
        <taxon>Bacillati</taxon>
        <taxon>Bacillota</taxon>
        <taxon>Bacilli</taxon>
        <taxon>Bacillales</taxon>
        <taxon>Paenibacillaceae</taxon>
        <taxon>Paenibacillus</taxon>
    </lineage>
</organism>
<dbReference type="Gene3D" id="3.40.50.1240">
    <property type="entry name" value="Phosphoglycerate mutase-like"/>
    <property type="match status" value="1"/>
</dbReference>
<comment type="caution">
    <text evidence="4">The sequence shown here is derived from an EMBL/GenBank/DDBJ whole genome shotgun (WGS) entry which is preliminary data.</text>
</comment>
<keyword evidence="5" id="KW-1185">Reference proteome</keyword>
<feature type="active site" description="Proton donor/acceptor" evidence="2">
    <location>
        <position position="84"/>
    </location>
</feature>
<dbReference type="CDD" id="cd07067">
    <property type="entry name" value="HP_PGM_like"/>
    <property type="match status" value="1"/>
</dbReference>
<evidence type="ECO:0000256" key="3">
    <source>
        <dbReference type="PIRSR" id="PIRSR613078-2"/>
    </source>
</evidence>
<protein>
    <submittedName>
        <fullName evidence="4">Phosphatase PhoE</fullName>
    </submittedName>
</protein>
<feature type="binding site" evidence="3">
    <location>
        <position position="59"/>
    </location>
    <ligand>
        <name>substrate</name>
    </ligand>
</feature>
<sequence>MKLGWVRHGKTEWNALGKIQGQTDIPLNEEGIAQASALAERLANDEFKWDGVISSDLMRARETANIIAVRLGIPLLAPDIRLRERYFGEIEGTSEAERLARWGEHWRTAYTGQESDQSVRTRGLDFVNEWLGNSSAYKLLVVSHGSFLSQMLHTLCQGLDDSYISNMSYSIVEYQEGQWQSVLHNCTLHLK</sequence>
<feature type="active site" description="Tele-phosphohistidine intermediate" evidence="2">
    <location>
        <position position="8"/>
    </location>
</feature>
<gene>
    <name evidence="4" type="primary">phoE</name>
    <name evidence="4" type="ORF">GCM10010916_02760</name>
</gene>
<evidence type="ECO:0000313" key="5">
    <source>
        <dbReference type="Proteomes" id="UP000644756"/>
    </source>
</evidence>
<dbReference type="GO" id="GO:0004331">
    <property type="term" value="F:fructose-2,6-bisphosphate 2-phosphatase activity"/>
    <property type="evidence" value="ECO:0007669"/>
    <property type="project" value="TreeGrafter"/>
</dbReference>
<dbReference type="PANTHER" id="PTHR46517:SF1">
    <property type="entry name" value="FRUCTOSE-2,6-BISPHOSPHATASE TIGAR"/>
    <property type="match status" value="1"/>
</dbReference>
<dbReference type="InterPro" id="IPR013078">
    <property type="entry name" value="His_Pase_superF_clade-1"/>
</dbReference>
<dbReference type="InterPro" id="IPR029033">
    <property type="entry name" value="His_PPase_superfam"/>
</dbReference>
<dbReference type="RefSeq" id="WP_188528279.1">
    <property type="nucleotide sequence ID" value="NZ_BMGR01000001.1"/>
</dbReference>
<dbReference type="PANTHER" id="PTHR46517">
    <property type="entry name" value="FRUCTOSE-2,6-BISPHOSPHATASE TIGAR"/>
    <property type="match status" value="1"/>
</dbReference>
<dbReference type="GO" id="GO:0043456">
    <property type="term" value="P:regulation of pentose-phosphate shunt"/>
    <property type="evidence" value="ECO:0007669"/>
    <property type="project" value="TreeGrafter"/>
</dbReference>
<dbReference type="SUPFAM" id="SSF53254">
    <property type="entry name" value="Phosphoglycerate mutase-like"/>
    <property type="match status" value="1"/>
</dbReference>
<evidence type="ECO:0000256" key="1">
    <source>
        <dbReference type="ARBA" id="ARBA00022801"/>
    </source>
</evidence>